<evidence type="ECO:0000256" key="1">
    <source>
        <dbReference type="ARBA" id="ARBA00004479"/>
    </source>
</evidence>
<comment type="catalytic activity">
    <reaction evidence="16">
        <text>L-threonyl-[protein] + ATP = O-phospho-L-threonyl-[protein] + ADP + H(+)</text>
        <dbReference type="Rhea" id="RHEA:46608"/>
        <dbReference type="Rhea" id="RHEA-COMP:11060"/>
        <dbReference type="Rhea" id="RHEA-COMP:11605"/>
        <dbReference type="ChEBI" id="CHEBI:15378"/>
        <dbReference type="ChEBI" id="CHEBI:30013"/>
        <dbReference type="ChEBI" id="CHEBI:30616"/>
        <dbReference type="ChEBI" id="CHEBI:61977"/>
        <dbReference type="ChEBI" id="CHEBI:456216"/>
        <dbReference type="EC" id="2.7.11.1"/>
    </reaction>
</comment>
<keyword evidence="7 20" id="KW-0732">Signal</keyword>
<feature type="domain" description="Bulb-type lectin" evidence="22">
    <location>
        <begin position="26"/>
        <end position="145"/>
    </location>
</feature>
<dbReference type="PANTHER" id="PTHR47974">
    <property type="entry name" value="OS07G0415500 PROTEIN"/>
    <property type="match status" value="1"/>
</dbReference>
<gene>
    <name evidence="24" type="ORF">RJT34_07463</name>
</gene>
<dbReference type="Proteomes" id="UP001359559">
    <property type="component" value="Unassembled WGS sequence"/>
</dbReference>
<dbReference type="InterPro" id="IPR011009">
    <property type="entry name" value="Kinase-like_dom_sf"/>
</dbReference>
<evidence type="ECO:0000256" key="2">
    <source>
        <dbReference type="ARBA" id="ARBA00012513"/>
    </source>
</evidence>
<dbReference type="SUPFAM" id="SSF56112">
    <property type="entry name" value="Protein kinase-like (PK-like)"/>
    <property type="match status" value="1"/>
</dbReference>
<evidence type="ECO:0000256" key="13">
    <source>
        <dbReference type="ARBA" id="ARBA00023157"/>
    </source>
</evidence>
<dbReference type="GO" id="GO:0048544">
    <property type="term" value="P:recognition of pollen"/>
    <property type="evidence" value="ECO:0007669"/>
    <property type="project" value="InterPro"/>
</dbReference>
<evidence type="ECO:0000256" key="17">
    <source>
        <dbReference type="ARBA" id="ARBA00048679"/>
    </source>
</evidence>
<dbReference type="InterPro" id="IPR000858">
    <property type="entry name" value="S_locus_glycoprot_dom"/>
</dbReference>
<dbReference type="PANTHER" id="PTHR47974:SF6">
    <property type="entry name" value="NON-SPECIFIC SERINE_THREONINE PROTEIN KINASE"/>
    <property type="match status" value="1"/>
</dbReference>
<dbReference type="GO" id="GO:0016020">
    <property type="term" value="C:membrane"/>
    <property type="evidence" value="ECO:0007669"/>
    <property type="project" value="UniProtKB-SubCell"/>
</dbReference>
<keyword evidence="13" id="KW-1015">Disulfide bond</keyword>
<keyword evidence="10 18" id="KW-0067">ATP-binding</keyword>
<organism evidence="24 25">
    <name type="scientific">Clitoria ternatea</name>
    <name type="common">Butterfly pea</name>
    <dbReference type="NCBI Taxonomy" id="43366"/>
    <lineage>
        <taxon>Eukaryota</taxon>
        <taxon>Viridiplantae</taxon>
        <taxon>Streptophyta</taxon>
        <taxon>Embryophyta</taxon>
        <taxon>Tracheophyta</taxon>
        <taxon>Spermatophyta</taxon>
        <taxon>Magnoliopsida</taxon>
        <taxon>eudicotyledons</taxon>
        <taxon>Gunneridae</taxon>
        <taxon>Pentapetalae</taxon>
        <taxon>rosids</taxon>
        <taxon>fabids</taxon>
        <taxon>Fabales</taxon>
        <taxon>Fabaceae</taxon>
        <taxon>Papilionoideae</taxon>
        <taxon>50 kb inversion clade</taxon>
        <taxon>NPAAA clade</taxon>
        <taxon>indigoferoid/millettioid clade</taxon>
        <taxon>Phaseoleae</taxon>
        <taxon>Clitoria</taxon>
    </lineage>
</organism>
<keyword evidence="5" id="KW-0808">Transferase</keyword>
<evidence type="ECO:0000259" key="21">
    <source>
        <dbReference type="PROSITE" id="PS50011"/>
    </source>
</evidence>
<evidence type="ECO:0000256" key="7">
    <source>
        <dbReference type="ARBA" id="ARBA00022729"/>
    </source>
</evidence>
<dbReference type="InterPro" id="IPR024171">
    <property type="entry name" value="SRK-like_kinase"/>
</dbReference>
<dbReference type="InterPro" id="IPR001480">
    <property type="entry name" value="Bulb-type_lectin_dom"/>
</dbReference>
<evidence type="ECO:0000256" key="18">
    <source>
        <dbReference type="PROSITE-ProRule" id="PRU10141"/>
    </source>
</evidence>
<name>A0AAN9K2N0_CLITE</name>
<dbReference type="GO" id="GO:0004674">
    <property type="term" value="F:protein serine/threonine kinase activity"/>
    <property type="evidence" value="ECO:0007669"/>
    <property type="project" value="UniProtKB-KW"/>
</dbReference>
<evidence type="ECO:0000256" key="12">
    <source>
        <dbReference type="ARBA" id="ARBA00023136"/>
    </source>
</evidence>
<dbReference type="EMBL" id="JAYKXN010000002">
    <property type="protein sequence ID" value="KAK7310150.1"/>
    <property type="molecule type" value="Genomic_DNA"/>
</dbReference>
<evidence type="ECO:0000256" key="11">
    <source>
        <dbReference type="ARBA" id="ARBA00022989"/>
    </source>
</evidence>
<evidence type="ECO:0000256" key="8">
    <source>
        <dbReference type="ARBA" id="ARBA00022741"/>
    </source>
</evidence>
<sequence>MALCIPFFFLFIFTLQPSNAQQLTSFNISNSPWFPSQNKTLLSPNKNFFAGFFPSPNSPNLFTFSVWFSKVPQTANPLVWSTTTQVNNSGSLLITSKGELLLNGSPFHPNLNSSSNSNSTQLVLQDNGSLVFGNWNSFSNPTNTFLPNQNITGFDLQTKSGKYKLINNDNSSSLFLVINSTNTVQYYTTPNPLLSMDSAGKMSMKSNSFLTSDYGDPRLRKMVLDEDGNVRIYSFYPEQNNTWVEVWKGIWEMCKIKGKCGPNAICVPKEDLSTSTYCACPSGFNPIQGNPENGCNRKLNLDQLSKNPNFIRLDYVNYTTDGTMNQITAQNFSICESSCTTDKTCLGFGFKYDGTGYCVLLSGTQLHYGYWSPGTETALFVKVDKSETEASNFIGMTEVMQTTCPVNISLPLPPKDSNSTARNIAIICTLFAAELIAGVAFFWSFLKRYIKYRDMATTLGLELLPAGGPKRFTYSEIKAATNDFSNLIGKGGFGDVYKGELPDHRVVAVKCLKNVTGGDTEFWAEVTIIARMHHLNLVRLWGFCAEKGQRILVYEHIPGGSLDKYLFRIKNNGIALSRLTHNHDDPNQNTKNIHNNDKKKAILDWNMRYRIALGVARAIAYLHEECLEWVLHCDIKPENILLGDDLCPKISDFGLAKLRKKEDMVTMSRRRGTPGYMAPEWITADPITSKADVYSFGMVLLELVSGKRNFEIQGSVVRSEEWYFPGWAFDKMFKEMRVEDILDGEIRDAYDSRAHFELVNRMVKTAMWCLQDRPELRPTMGKVAKMLEGTVEIIEPKKPTVFFLGED</sequence>
<dbReference type="CDD" id="cd14066">
    <property type="entry name" value="STKc_IRAK"/>
    <property type="match status" value="1"/>
</dbReference>
<dbReference type="GO" id="GO:0005524">
    <property type="term" value="F:ATP binding"/>
    <property type="evidence" value="ECO:0007669"/>
    <property type="project" value="UniProtKB-UniRule"/>
</dbReference>
<feature type="domain" description="Protein kinase" evidence="21">
    <location>
        <begin position="482"/>
        <end position="791"/>
    </location>
</feature>
<dbReference type="InterPro" id="IPR000719">
    <property type="entry name" value="Prot_kinase_dom"/>
</dbReference>
<evidence type="ECO:0000259" key="22">
    <source>
        <dbReference type="PROSITE" id="PS50927"/>
    </source>
</evidence>
<dbReference type="PROSITE" id="PS50011">
    <property type="entry name" value="PROTEIN_KINASE_DOM"/>
    <property type="match status" value="1"/>
</dbReference>
<dbReference type="InterPro" id="IPR003609">
    <property type="entry name" value="Pan_app"/>
</dbReference>
<evidence type="ECO:0000313" key="25">
    <source>
        <dbReference type="Proteomes" id="UP001359559"/>
    </source>
</evidence>
<evidence type="ECO:0000256" key="10">
    <source>
        <dbReference type="ARBA" id="ARBA00022840"/>
    </source>
</evidence>
<evidence type="ECO:0000256" key="16">
    <source>
        <dbReference type="ARBA" id="ARBA00047899"/>
    </source>
</evidence>
<evidence type="ECO:0000256" key="14">
    <source>
        <dbReference type="ARBA" id="ARBA00023170"/>
    </source>
</evidence>
<keyword evidence="4" id="KW-0245">EGF-like domain</keyword>
<dbReference type="Pfam" id="PF00954">
    <property type="entry name" value="S_locus_glycop"/>
    <property type="match status" value="1"/>
</dbReference>
<keyword evidence="6 19" id="KW-0812">Transmembrane</keyword>
<evidence type="ECO:0000256" key="9">
    <source>
        <dbReference type="ARBA" id="ARBA00022777"/>
    </source>
</evidence>
<feature type="binding site" evidence="18">
    <location>
        <position position="510"/>
    </location>
    <ligand>
        <name>ATP</name>
        <dbReference type="ChEBI" id="CHEBI:30616"/>
    </ligand>
</feature>
<dbReference type="PROSITE" id="PS00107">
    <property type="entry name" value="PROTEIN_KINASE_ATP"/>
    <property type="match status" value="1"/>
</dbReference>
<comment type="catalytic activity">
    <reaction evidence="17">
        <text>L-seryl-[protein] + ATP = O-phospho-L-seryl-[protein] + ADP + H(+)</text>
        <dbReference type="Rhea" id="RHEA:17989"/>
        <dbReference type="Rhea" id="RHEA-COMP:9863"/>
        <dbReference type="Rhea" id="RHEA-COMP:11604"/>
        <dbReference type="ChEBI" id="CHEBI:15378"/>
        <dbReference type="ChEBI" id="CHEBI:29999"/>
        <dbReference type="ChEBI" id="CHEBI:30616"/>
        <dbReference type="ChEBI" id="CHEBI:83421"/>
        <dbReference type="ChEBI" id="CHEBI:456216"/>
        <dbReference type="EC" id="2.7.11.1"/>
    </reaction>
</comment>
<evidence type="ECO:0000256" key="6">
    <source>
        <dbReference type="ARBA" id="ARBA00022692"/>
    </source>
</evidence>
<comment type="subcellular location">
    <subcellularLocation>
        <location evidence="1">Membrane</location>
        <topology evidence="1">Single-pass type I membrane protein</topology>
    </subcellularLocation>
</comment>
<dbReference type="EC" id="2.7.11.1" evidence="2"/>
<dbReference type="PIRSF" id="PIRSF000641">
    <property type="entry name" value="SRK"/>
    <property type="match status" value="1"/>
</dbReference>
<protein>
    <recommendedName>
        <fullName evidence="2">non-specific serine/threonine protein kinase</fullName>
        <ecNumber evidence="2">2.7.11.1</ecNumber>
    </recommendedName>
</protein>
<evidence type="ECO:0000313" key="24">
    <source>
        <dbReference type="EMBL" id="KAK7310150.1"/>
    </source>
</evidence>
<keyword evidence="8 18" id="KW-0547">Nucleotide-binding</keyword>
<feature type="domain" description="Apple" evidence="23">
    <location>
        <begin position="295"/>
        <end position="384"/>
    </location>
</feature>
<dbReference type="Gene3D" id="1.10.510.10">
    <property type="entry name" value="Transferase(Phosphotransferase) domain 1"/>
    <property type="match status" value="1"/>
</dbReference>
<keyword evidence="12 19" id="KW-0472">Membrane</keyword>
<comment type="caution">
    <text evidence="24">The sequence shown here is derived from an EMBL/GenBank/DDBJ whole genome shotgun (WGS) entry which is preliminary data.</text>
</comment>
<dbReference type="Gene3D" id="2.90.10.10">
    <property type="entry name" value="Bulb-type lectin domain"/>
    <property type="match status" value="1"/>
</dbReference>
<accession>A0AAN9K2N0</accession>
<dbReference type="InterPro" id="IPR036426">
    <property type="entry name" value="Bulb-type_lectin_dom_sf"/>
</dbReference>
<evidence type="ECO:0000256" key="5">
    <source>
        <dbReference type="ARBA" id="ARBA00022679"/>
    </source>
</evidence>
<keyword evidence="3" id="KW-0723">Serine/threonine-protein kinase</keyword>
<evidence type="ECO:0000256" key="19">
    <source>
        <dbReference type="SAM" id="Phobius"/>
    </source>
</evidence>
<dbReference type="SMART" id="SM00220">
    <property type="entry name" value="S_TKc"/>
    <property type="match status" value="1"/>
</dbReference>
<dbReference type="PROSITE" id="PS50927">
    <property type="entry name" value="BULB_LECTIN"/>
    <property type="match status" value="1"/>
</dbReference>
<evidence type="ECO:0000256" key="20">
    <source>
        <dbReference type="SAM" id="SignalP"/>
    </source>
</evidence>
<proteinExistence type="predicted"/>
<keyword evidence="11 19" id="KW-1133">Transmembrane helix</keyword>
<evidence type="ECO:0000256" key="4">
    <source>
        <dbReference type="ARBA" id="ARBA00022536"/>
    </source>
</evidence>
<dbReference type="FunFam" id="1.10.510.10:FF:000621">
    <property type="entry name" value="Serine/threonine-protein kinase"/>
    <property type="match status" value="1"/>
</dbReference>
<feature type="signal peptide" evidence="20">
    <location>
        <begin position="1"/>
        <end position="20"/>
    </location>
</feature>
<dbReference type="Pfam" id="PF00069">
    <property type="entry name" value="Pkinase"/>
    <property type="match status" value="1"/>
</dbReference>
<dbReference type="InterPro" id="IPR017441">
    <property type="entry name" value="Protein_kinase_ATP_BS"/>
</dbReference>
<keyword evidence="25" id="KW-1185">Reference proteome</keyword>
<dbReference type="InterPro" id="IPR008271">
    <property type="entry name" value="Ser/Thr_kinase_AS"/>
</dbReference>
<dbReference type="PROSITE" id="PS50948">
    <property type="entry name" value="PAN"/>
    <property type="match status" value="1"/>
</dbReference>
<dbReference type="Gene3D" id="3.30.200.20">
    <property type="entry name" value="Phosphorylase Kinase, domain 1"/>
    <property type="match status" value="1"/>
</dbReference>
<reference evidence="24 25" key="1">
    <citation type="submission" date="2024-01" db="EMBL/GenBank/DDBJ databases">
        <title>The genomes of 5 underutilized Papilionoideae crops provide insights into root nodulation and disease resistance.</title>
        <authorList>
            <person name="Yuan L."/>
        </authorList>
    </citation>
    <scope>NUCLEOTIDE SEQUENCE [LARGE SCALE GENOMIC DNA]</scope>
    <source>
        <strain evidence="24">LY-2023</strain>
        <tissue evidence="24">Leaf</tissue>
    </source>
</reference>
<keyword evidence="14" id="KW-0675">Receptor</keyword>
<feature type="chain" id="PRO_5042840774" description="non-specific serine/threonine protein kinase" evidence="20">
    <location>
        <begin position="21"/>
        <end position="807"/>
    </location>
</feature>
<keyword evidence="9" id="KW-0418">Kinase</keyword>
<dbReference type="AlphaFoldDB" id="A0AAN9K2N0"/>
<evidence type="ECO:0000256" key="3">
    <source>
        <dbReference type="ARBA" id="ARBA00022527"/>
    </source>
</evidence>
<evidence type="ECO:0000259" key="23">
    <source>
        <dbReference type="PROSITE" id="PS50948"/>
    </source>
</evidence>
<dbReference type="SUPFAM" id="SSF51110">
    <property type="entry name" value="alpha-D-mannose-specific plant lectins"/>
    <property type="match status" value="1"/>
</dbReference>
<keyword evidence="15" id="KW-0325">Glycoprotein</keyword>
<evidence type="ECO:0000256" key="15">
    <source>
        <dbReference type="ARBA" id="ARBA00023180"/>
    </source>
</evidence>
<dbReference type="PROSITE" id="PS00108">
    <property type="entry name" value="PROTEIN_KINASE_ST"/>
    <property type="match status" value="1"/>
</dbReference>
<feature type="transmembrane region" description="Helical" evidence="19">
    <location>
        <begin position="424"/>
        <end position="446"/>
    </location>
</feature>
<dbReference type="FunFam" id="3.30.200.20:FF:000059">
    <property type="entry name" value="S-receptor-like serine/threonine-protein kinase"/>
    <property type="match status" value="1"/>
</dbReference>